<protein>
    <recommendedName>
        <fullName evidence="11">Ig-like domain-containing protein</fullName>
    </recommendedName>
</protein>
<dbReference type="PANTHER" id="PTHR46608:SF3">
    <property type="entry name" value="T-CELL IMMUNOGLOBULIN AND MUCIN DOMAIN-CONTAINING PROTEIN 4"/>
    <property type="match status" value="1"/>
</dbReference>
<dbReference type="InterPro" id="IPR003599">
    <property type="entry name" value="Ig_sub"/>
</dbReference>
<name>A0A3P8NA24_ASTCA</name>
<dbReference type="PROSITE" id="PS50835">
    <property type="entry name" value="IG_LIKE"/>
    <property type="match status" value="1"/>
</dbReference>
<feature type="chain" id="PRO_5044294994" description="Ig-like domain-containing protein" evidence="10">
    <location>
        <begin position="37"/>
        <end position="179"/>
    </location>
</feature>
<dbReference type="Pfam" id="PF07686">
    <property type="entry name" value="V-set"/>
    <property type="match status" value="1"/>
</dbReference>
<dbReference type="Bgee" id="ENSACLG00000001139">
    <property type="expression patterns" value="Expressed in spleen and 1 other cell type or tissue"/>
</dbReference>
<evidence type="ECO:0000256" key="2">
    <source>
        <dbReference type="ARBA" id="ARBA00022692"/>
    </source>
</evidence>
<dbReference type="InterPro" id="IPR036179">
    <property type="entry name" value="Ig-like_dom_sf"/>
</dbReference>
<evidence type="ECO:0000256" key="8">
    <source>
        <dbReference type="ARBA" id="ARBA00023319"/>
    </source>
</evidence>
<dbReference type="GO" id="GO:0060097">
    <property type="term" value="P:cytoskeletal rearrangement involved in phagocytosis, engulfment"/>
    <property type="evidence" value="ECO:0007669"/>
    <property type="project" value="TreeGrafter"/>
</dbReference>
<dbReference type="Ensembl" id="ENSACLT00000001678.2">
    <property type="protein sequence ID" value="ENSACLP00000001642.2"/>
    <property type="gene ID" value="ENSACLG00000002303.2"/>
</dbReference>
<keyword evidence="4" id="KW-1133">Transmembrane helix</keyword>
<evidence type="ECO:0000256" key="6">
    <source>
        <dbReference type="ARBA" id="ARBA00023157"/>
    </source>
</evidence>
<dbReference type="GO" id="GO:0001786">
    <property type="term" value="F:phosphatidylserine binding"/>
    <property type="evidence" value="ECO:0007669"/>
    <property type="project" value="TreeGrafter"/>
</dbReference>
<reference evidence="12" key="2">
    <citation type="submission" date="2025-08" db="UniProtKB">
        <authorList>
            <consortium name="Ensembl"/>
        </authorList>
    </citation>
    <scope>IDENTIFICATION</scope>
</reference>
<dbReference type="STRING" id="8154.ENSACLP00000001642"/>
<dbReference type="InterPro" id="IPR007110">
    <property type="entry name" value="Ig-like_dom"/>
</dbReference>
<evidence type="ECO:0000256" key="10">
    <source>
        <dbReference type="SAM" id="SignalP"/>
    </source>
</evidence>
<dbReference type="InterPro" id="IPR013783">
    <property type="entry name" value="Ig-like_fold"/>
</dbReference>
<keyword evidence="13" id="KW-1185">Reference proteome</keyword>
<dbReference type="GeneTree" id="ENSGT00940000163509"/>
<evidence type="ECO:0000256" key="7">
    <source>
        <dbReference type="ARBA" id="ARBA00023180"/>
    </source>
</evidence>
<keyword evidence="8" id="KW-0393">Immunoglobulin domain</keyword>
<organism evidence="12 13">
    <name type="scientific">Astatotilapia calliptera</name>
    <name type="common">Eastern happy</name>
    <name type="synonym">Chromis callipterus</name>
    <dbReference type="NCBI Taxonomy" id="8154"/>
    <lineage>
        <taxon>Eukaryota</taxon>
        <taxon>Metazoa</taxon>
        <taxon>Chordata</taxon>
        <taxon>Craniata</taxon>
        <taxon>Vertebrata</taxon>
        <taxon>Euteleostomi</taxon>
        <taxon>Actinopterygii</taxon>
        <taxon>Neopterygii</taxon>
        <taxon>Teleostei</taxon>
        <taxon>Neoteleostei</taxon>
        <taxon>Acanthomorphata</taxon>
        <taxon>Ovalentaria</taxon>
        <taxon>Cichlomorphae</taxon>
        <taxon>Cichliformes</taxon>
        <taxon>Cichlidae</taxon>
        <taxon>African cichlids</taxon>
        <taxon>Pseudocrenilabrinae</taxon>
        <taxon>Haplochromini</taxon>
        <taxon>Astatotilapia</taxon>
    </lineage>
</organism>
<dbReference type="InterPro" id="IPR013106">
    <property type="entry name" value="Ig_V-set"/>
</dbReference>
<reference evidence="12" key="3">
    <citation type="submission" date="2025-09" db="UniProtKB">
        <authorList>
            <consortium name="Ensembl"/>
        </authorList>
    </citation>
    <scope>IDENTIFICATION</scope>
</reference>
<evidence type="ECO:0000256" key="3">
    <source>
        <dbReference type="ARBA" id="ARBA00022729"/>
    </source>
</evidence>
<dbReference type="Gene3D" id="2.60.40.10">
    <property type="entry name" value="Immunoglobulins"/>
    <property type="match status" value="1"/>
</dbReference>
<evidence type="ECO:0000256" key="5">
    <source>
        <dbReference type="ARBA" id="ARBA00023136"/>
    </source>
</evidence>
<dbReference type="Proteomes" id="UP000265100">
    <property type="component" value="Chromosome 10"/>
</dbReference>
<keyword evidence="7" id="KW-0325">Glycoprotein</keyword>
<evidence type="ECO:0000259" key="11">
    <source>
        <dbReference type="PROSITE" id="PS50835"/>
    </source>
</evidence>
<keyword evidence="5" id="KW-0472">Membrane</keyword>
<feature type="signal peptide" evidence="10">
    <location>
        <begin position="1"/>
        <end position="36"/>
    </location>
</feature>
<dbReference type="GO" id="GO:0043277">
    <property type="term" value="P:apoptotic cell clearance"/>
    <property type="evidence" value="ECO:0007669"/>
    <property type="project" value="TreeGrafter"/>
</dbReference>
<evidence type="ECO:0000256" key="1">
    <source>
        <dbReference type="ARBA" id="ARBA00004479"/>
    </source>
</evidence>
<comment type="subcellular location">
    <subcellularLocation>
        <location evidence="1">Membrane</location>
        <topology evidence="1">Single-pass type I membrane protein</topology>
    </subcellularLocation>
</comment>
<keyword evidence="6" id="KW-1015">Disulfide bond</keyword>
<accession>A0A3P8NA24</accession>
<dbReference type="SUPFAM" id="SSF48726">
    <property type="entry name" value="Immunoglobulin"/>
    <property type="match status" value="1"/>
</dbReference>
<evidence type="ECO:0000256" key="9">
    <source>
        <dbReference type="ARBA" id="ARBA00038203"/>
    </source>
</evidence>
<sequence length="179" mass="19536">MFYRVMKTPRASAACGETSRLPVMLLVLLSVCECDSVEVKGHTGQDITLPCKYDRKYHGALSACWQRGEIPARGCSNQLISTDGLRVETRAPSRYELLGRLEDGDVSLTIKSLTEGDAGRYGCRVEIPGWFNDEKHHIDVSVVTAPHIFTTVTTVVGQTGSDVTATGSMPTQTPTECQK</sequence>
<proteinExistence type="inferred from homology"/>
<dbReference type="PANTHER" id="PTHR46608">
    <property type="entry name" value="T-CELL IMMUNOGLOBULIN AND MUCIN DOMAIN-CONTAINING PROTEIN 4"/>
    <property type="match status" value="1"/>
</dbReference>
<keyword evidence="3 10" id="KW-0732">Signal</keyword>
<evidence type="ECO:0000313" key="12">
    <source>
        <dbReference type="Ensembl" id="ENSACLP00000001642.2"/>
    </source>
</evidence>
<reference evidence="12" key="1">
    <citation type="submission" date="2018-05" db="EMBL/GenBank/DDBJ databases">
        <authorList>
            <person name="Datahose"/>
        </authorList>
    </citation>
    <scope>NUCLEOTIDE SEQUENCE</scope>
</reference>
<feature type="domain" description="Ig-like" evidence="11">
    <location>
        <begin position="22"/>
        <end position="126"/>
    </location>
</feature>
<evidence type="ECO:0000313" key="13">
    <source>
        <dbReference type="Proteomes" id="UP000265100"/>
    </source>
</evidence>
<keyword evidence="2" id="KW-0812">Transmembrane</keyword>
<comment type="similarity">
    <text evidence="9">Belongs to the immunoglobulin superfamily. TIM family.</text>
</comment>
<dbReference type="AlphaFoldDB" id="A0A3P8NA24"/>
<dbReference type="GO" id="GO:0016020">
    <property type="term" value="C:membrane"/>
    <property type="evidence" value="ECO:0007669"/>
    <property type="project" value="UniProtKB-SubCell"/>
</dbReference>
<dbReference type="OrthoDB" id="434099at2759"/>
<dbReference type="SMART" id="SM00409">
    <property type="entry name" value="IG"/>
    <property type="match status" value="1"/>
</dbReference>
<evidence type="ECO:0000256" key="4">
    <source>
        <dbReference type="ARBA" id="ARBA00022989"/>
    </source>
</evidence>
<dbReference type="FunFam" id="2.60.40.10:FF:000774">
    <property type="entry name" value="Hepatitis A virus cellular receptor 1"/>
    <property type="match status" value="1"/>
</dbReference>